<evidence type="ECO:0000256" key="1">
    <source>
        <dbReference type="ARBA" id="ARBA00005125"/>
    </source>
</evidence>
<evidence type="ECO:0000256" key="2">
    <source>
        <dbReference type="ARBA" id="ARBA00007637"/>
    </source>
</evidence>
<dbReference type="PANTHER" id="PTHR43000">
    <property type="entry name" value="DTDP-D-GLUCOSE 4,6-DEHYDRATASE-RELATED"/>
    <property type="match status" value="1"/>
</dbReference>
<sequence length="309" mass="33941">MTGQNIALVTGAYGSIGRHVASALAKRGWSVHGIGHGEWSRDQLSQWGLSAWHQEDISLDGLKSLKVRPSLIVHCAGSGSVGASVAEPYIDFQRTVVPTAAVLEFLRLDCPGAALVYPSSAAVYGVADNFPMSEDSPLRPTSPYGVHKRSAEELIREYARLFGLNASVVRLFSIYGEGFRKQLLWDACRRIMANEYEFFGTGSETRDWLHVSDAADLMVRAADYASPQCPVVNGGGGVAITVRDVVAELFALMSHKDQAEFCGTVRPGDPSDYQADIRQALAWGWQPRIPWKEGLALYVSWFRREHGLR</sequence>
<dbReference type="Pfam" id="PF01370">
    <property type="entry name" value="Epimerase"/>
    <property type="match status" value="1"/>
</dbReference>
<proteinExistence type="inferred from homology"/>
<dbReference type="InterPro" id="IPR001509">
    <property type="entry name" value="Epimerase_deHydtase"/>
</dbReference>
<evidence type="ECO:0000259" key="3">
    <source>
        <dbReference type="Pfam" id="PF01370"/>
    </source>
</evidence>
<dbReference type="SUPFAM" id="SSF51735">
    <property type="entry name" value="NAD(P)-binding Rossmann-fold domains"/>
    <property type="match status" value="1"/>
</dbReference>
<comment type="similarity">
    <text evidence="2">Belongs to the NAD(P)-dependent epimerase/dehydratase family.</text>
</comment>
<reference evidence="4" key="1">
    <citation type="submission" date="2016-04" db="EMBL/GenBank/DDBJ databases">
        <title>Fast-growing isolate from the root nodules of Vavilovia formosa.</title>
        <authorList>
            <person name="Kimeklis A."/>
            <person name="Safronova V."/>
            <person name="Belimov A."/>
            <person name="Andronov E."/>
        </authorList>
    </citation>
    <scope>NUCLEOTIDE SEQUENCE [LARGE SCALE GENOMIC DNA]</scope>
    <source>
        <strain evidence="4">Vaf-46</strain>
    </source>
</reference>
<dbReference type="CDD" id="cd08946">
    <property type="entry name" value="SDR_e"/>
    <property type="match status" value="1"/>
</dbReference>
<dbReference type="Gene3D" id="3.40.50.720">
    <property type="entry name" value="NAD(P)-binding Rossmann-like Domain"/>
    <property type="match status" value="1"/>
</dbReference>
<accession>A0A179BHZ4</accession>
<dbReference type="EMBL" id="LWBS01000413">
    <property type="protein sequence ID" value="OAP91000.1"/>
    <property type="molecule type" value="Genomic_DNA"/>
</dbReference>
<comment type="pathway">
    <text evidence="1">Bacterial outer membrane biogenesis; LPS O-antigen biosynthesis.</text>
</comment>
<dbReference type="InterPro" id="IPR036291">
    <property type="entry name" value="NAD(P)-bd_dom_sf"/>
</dbReference>
<organism evidence="4">
    <name type="scientific">Rhizobium leguminosarum</name>
    <dbReference type="NCBI Taxonomy" id="384"/>
    <lineage>
        <taxon>Bacteria</taxon>
        <taxon>Pseudomonadati</taxon>
        <taxon>Pseudomonadota</taxon>
        <taxon>Alphaproteobacteria</taxon>
        <taxon>Hyphomicrobiales</taxon>
        <taxon>Rhizobiaceae</taxon>
        <taxon>Rhizobium/Agrobacterium group</taxon>
        <taxon>Rhizobium</taxon>
    </lineage>
</organism>
<gene>
    <name evidence="4" type="ORF">A4U53_28575</name>
</gene>
<evidence type="ECO:0000313" key="4">
    <source>
        <dbReference type="EMBL" id="OAP91000.1"/>
    </source>
</evidence>
<name>A0A179BHZ4_RHILE</name>
<comment type="caution">
    <text evidence="4">The sequence shown here is derived from an EMBL/GenBank/DDBJ whole genome shotgun (WGS) entry which is preliminary data.</text>
</comment>
<dbReference type="AlphaFoldDB" id="A0A179BHZ4"/>
<feature type="domain" description="NAD-dependent epimerase/dehydratase" evidence="3">
    <location>
        <begin position="7"/>
        <end position="224"/>
    </location>
</feature>
<protein>
    <submittedName>
        <fullName evidence="4">Nucleoside-diphosphate sugar epimerase</fullName>
    </submittedName>
</protein>